<organism evidence="2 3">
    <name type="scientific">Streptomyces thermolineatus</name>
    <dbReference type="NCBI Taxonomy" id="44033"/>
    <lineage>
        <taxon>Bacteria</taxon>
        <taxon>Bacillati</taxon>
        <taxon>Actinomycetota</taxon>
        <taxon>Actinomycetes</taxon>
        <taxon>Kitasatosporales</taxon>
        <taxon>Streptomycetaceae</taxon>
        <taxon>Streptomyces</taxon>
    </lineage>
</organism>
<evidence type="ECO:0000313" key="3">
    <source>
        <dbReference type="Proteomes" id="UP001501358"/>
    </source>
</evidence>
<comment type="caution">
    <text evidence="2">The sequence shown here is derived from an EMBL/GenBank/DDBJ whole genome shotgun (WGS) entry which is preliminary data.</text>
</comment>
<dbReference type="RefSeq" id="WP_182313103.1">
    <property type="nucleotide sequence ID" value="NZ_BAAATA010000037.1"/>
</dbReference>
<proteinExistence type="predicted"/>
<feature type="transmembrane region" description="Helical" evidence="1">
    <location>
        <begin position="6"/>
        <end position="25"/>
    </location>
</feature>
<feature type="transmembrane region" description="Helical" evidence="1">
    <location>
        <begin position="71"/>
        <end position="87"/>
    </location>
</feature>
<feature type="transmembrane region" description="Helical" evidence="1">
    <location>
        <begin position="37"/>
        <end position="59"/>
    </location>
</feature>
<keyword evidence="3" id="KW-1185">Reference proteome</keyword>
<sequence length="116" mass="12207">MNVLINIFVVLHFIGIASLLGGFLTQMKSIGAGTARMVPAMFHGALTMLVTGLALVGLNEADGATLNHVKIGIKLLILVVITALVYVKRDDEKVPAPVFGAVGLLTIANIVIAVMW</sequence>
<evidence type="ECO:0000256" key="1">
    <source>
        <dbReference type="SAM" id="Phobius"/>
    </source>
</evidence>
<keyword evidence="1" id="KW-1133">Transmembrane helix</keyword>
<gene>
    <name evidence="2" type="ORF">GCM10010406_47160</name>
</gene>
<keyword evidence="1" id="KW-0472">Membrane</keyword>
<evidence type="ECO:0000313" key="2">
    <source>
        <dbReference type="EMBL" id="GAA2505053.1"/>
    </source>
</evidence>
<dbReference type="Proteomes" id="UP001501358">
    <property type="component" value="Unassembled WGS sequence"/>
</dbReference>
<keyword evidence="1" id="KW-0812">Transmembrane</keyword>
<protein>
    <recommendedName>
        <fullName evidence="4">Integral membrane protein</fullName>
    </recommendedName>
</protein>
<feature type="transmembrane region" description="Helical" evidence="1">
    <location>
        <begin position="94"/>
        <end position="115"/>
    </location>
</feature>
<evidence type="ECO:0008006" key="4">
    <source>
        <dbReference type="Google" id="ProtNLM"/>
    </source>
</evidence>
<name>A0ABN3MN32_9ACTN</name>
<dbReference type="EMBL" id="BAAATA010000037">
    <property type="protein sequence ID" value="GAA2505053.1"/>
    <property type="molecule type" value="Genomic_DNA"/>
</dbReference>
<reference evidence="2 3" key="1">
    <citation type="journal article" date="2019" name="Int. J. Syst. Evol. Microbiol.">
        <title>The Global Catalogue of Microorganisms (GCM) 10K type strain sequencing project: providing services to taxonomists for standard genome sequencing and annotation.</title>
        <authorList>
            <consortium name="The Broad Institute Genomics Platform"/>
            <consortium name="The Broad Institute Genome Sequencing Center for Infectious Disease"/>
            <person name="Wu L."/>
            <person name="Ma J."/>
        </authorList>
    </citation>
    <scope>NUCLEOTIDE SEQUENCE [LARGE SCALE GENOMIC DNA]</scope>
    <source>
        <strain evidence="2 3">JCM 6307</strain>
    </source>
</reference>
<accession>A0ABN3MN32</accession>